<dbReference type="InterPro" id="IPR010330">
    <property type="entry name" value="CoiA_nuc"/>
</dbReference>
<feature type="domain" description="Competence protein CoiA nuclease-like" evidence="1">
    <location>
        <begin position="69"/>
        <end position="219"/>
    </location>
</feature>
<gene>
    <name evidence="3" type="ORF">EC501_04000</name>
</gene>
<comment type="caution">
    <text evidence="3">The sequence shown here is derived from an EMBL/GenBank/DDBJ whole genome shotgun (WGS) entry which is preliminary data.</text>
</comment>
<evidence type="ECO:0008006" key="5">
    <source>
        <dbReference type="Google" id="ProtNLM"/>
    </source>
</evidence>
<keyword evidence="4" id="KW-1185">Reference proteome</keyword>
<dbReference type="Pfam" id="PF06054">
    <property type="entry name" value="CoiA_nuc"/>
    <property type="match status" value="1"/>
</dbReference>
<dbReference type="Pfam" id="PF25164">
    <property type="entry name" value="CoiA_N"/>
    <property type="match status" value="1"/>
</dbReference>
<organism evidence="3 4">
    <name type="scientific">Lysinibacillus halotolerans</name>
    <dbReference type="NCBI Taxonomy" id="1368476"/>
    <lineage>
        <taxon>Bacteria</taxon>
        <taxon>Bacillati</taxon>
        <taxon>Bacillota</taxon>
        <taxon>Bacilli</taxon>
        <taxon>Bacillales</taxon>
        <taxon>Bacillaceae</taxon>
        <taxon>Lysinibacillus</taxon>
    </lineage>
</organism>
<accession>A0A3M8HDS6</accession>
<proteinExistence type="predicted"/>
<evidence type="ECO:0000259" key="2">
    <source>
        <dbReference type="Pfam" id="PF25164"/>
    </source>
</evidence>
<dbReference type="Proteomes" id="UP000279909">
    <property type="component" value="Unassembled WGS sequence"/>
</dbReference>
<feature type="domain" description="Competence protein CoiA-like N-terminal" evidence="2">
    <location>
        <begin position="18"/>
        <end position="63"/>
    </location>
</feature>
<evidence type="ECO:0000313" key="4">
    <source>
        <dbReference type="Proteomes" id="UP000279909"/>
    </source>
</evidence>
<protein>
    <recommendedName>
        <fullName evidence="5">Competence protein CoiA</fullName>
    </recommendedName>
</protein>
<evidence type="ECO:0000313" key="3">
    <source>
        <dbReference type="EMBL" id="RND00614.1"/>
    </source>
</evidence>
<sequence>MLVAYTEQNKRFVLNSSIPKTTLKQLRQMERFYCPQCKEPLLLKIGTFKIPHFAHYSKKECEHRFSERESEQHLLGKEQLYQLFHYLGLQVEIEPYLSELKQRPDLLIEKENRRFAIEFQCSPITLQRLKERNFGYKSNGIVPFWIPKTPNKSYQKGIQIISLNKQLQLFKMTVDRHSYIMEYNPIVRQFLYMTNLMHLYGNRFISKVQVIPRMKQQFPFYIPKQLTEQEFKQYFILFNRVKHNYLQSVLFVNKKGVHHLLLRSLYELRLNGQTLPNYIGIPIHGSEHLKVSPLEWQAALFYFLHVTKKSLAQINQTVILQFIKWAKLPETNFAISVVRDYCKILESLSIEHYRQSIHYEELFYQLYSHFLAIKTKY</sequence>
<evidence type="ECO:0000259" key="1">
    <source>
        <dbReference type="Pfam" id="PF06054"/>
    </source>
</evidence>
<dbReference type="OrthoDB" id="3784230at2"/>
<dbReference type="AlphaFoldDB" id="A0A3M8HDS6"/>
<dbReference type="EMBL" id="RHLQ01000006">
    <property type="protein sequence ID" value="RND00614.1"/>
    <property type="molecule type" value="Genomic_DNA"/>
</dbReference>
<reference evidence="3 4" key="1">
    <citation type="journal article" date="2014" name="Int. J. Syst. Evol. Microbiol.">
        <title>Lysinibacillus halotolerans sp. nov., isolated from saline-alkaline soil.</title>
        <authorList>
            <person name="Kong D."/>
            <person name="Wang Y."/>
            <person name="Zhao B."/>
            <person name="Li Y."/>
            <person name="Song J."/>
            <person name="Zhai Y."/>
            <person name="Zhang C."/>
            <person name="Wang H."/>
            <person name="Chen X."/>
            <person name="Zhao B."/>
            <person name="Ruan Z."/>
        </authorList>
    </citation>
    <scope>NUCLEOTIDE SEQUENCE [LARGE SCALE GENOMIC DNA]</scope>
    <source>
        <strain evidence="3 4">MCCC 1A12703</strain>
    </source>
</reference>
<dbReference type="PIRSF" id="PIRSF007487">
    <property type="entry name" value="Competence-induced_CoiA_bac"/>
    <property type="match status" value="1"/>
</dbReference>
<dbReference type="RefSeq" id="WP_122971007.1">
    <property type="nucleotide sequence ID" value="NZ_RHLQ01000006.1"/>
</dbReference>
<name>A0A3M8HDS6_9BACI</name>
<dbReference type="InterPro" id="IPR021176">
    <property type="entry name" value="Competence-induced_CoiA"/>
</dbReference>
<dbReference type="InterPro" id="IPR057253">
    <property type="entry name" value="CoiA-like_N"/>
</dbReference>